<accession>A0A9I9EK92</accession>
<keyword evidence="7" id="KW-0568">Pathogenesis-related protein</keyword>
<organism evidence="9">
    <name type="scientific">Cucumis melo</name>
    <name type="common">Muskmelon</name>
    <dbReference type="NCBI Taxonomy" id="3656"/>
    <lineage>
        <taxon>Eukaryota</taxon>
        <taxon>Viridiplantae</taxon>
        <taxon>Streptophyta</taxon>
        <taxon>Embryophyta</taxon>
        <taxon>Tracheophyta</taxon>
        <taxon>Spermatophyta</taxon>
        <taxon>Magnoliopsida</taxon>
        <taxon>eudicotyledons</taxon>
        <taxon>Gunneridae</taxon>
        <taxon>Pentapetalae</taxon>
        <taxon>rosids</taxon>
        <taxon>fabids</taxon>
        <taxon>Cucurbitales</taxon>
        <taxon>Cucurbitaceae</taxon>
        <taxon>Benincaseae</taxon>
        <taxon>Cucumis</taxon>
    </lineage>
</organism>
<dbReference type="PANTHER" id="PTHR31942:SF57">
    <property type="entry name" value="MLO-LIKE PROTEIN"/>
    <property type="match status" value="1"/>
</dbReference>
<name>A0A9I9EK92_CUCME</name>
<evidence type="ECO:0008006" key="10">
    <source>
        <dbReference type="Google" id="ProtNLM"/>
    </source>
</evidence>
<feature type="transmembrane region" description="Helical" evidence="8">
    <location>
        <begin position="20"/>
        <end position="41"/>
    </location>
</feature>
<comment type="similarity">
    <text evidence="2">Belongs to the MLO family.</text>
</comment>
<evidence type="ECO:0000256" key="1">
    <source>
        <dbReference type="ARBA" id="ARBA00004141"/>
    </source>
</evidence>
<feature type="transmembrane region" description="Helical" evidence="8">
    <location>
        <begin position="155"/>
        <end position="179"/>
    </location>
</feature>
<evidence type="ECO:0000256" key="6">
    <source>
        <dbReference type="ARBA" id="ARBA00023136"/>
    </source>
</evidence>
<dbReference type="EnsemblPlants" id="MELO3C034965.2.1">
    <property type="protein sequence ID" value="MELO3C034965.2.1"/>
    <property type="gene ID" value="MELO3C034965.2"/>
</dbReference>
<evidence type="ECO:0000256" key="2">
    <source>
        <dbReference type="ARBA" id="ARBA00006574"/>
    </source>
</evidence>
<comment type="subcellular location">
    <subcellularLocation>
        <location evidence="1">Membrane</location>
        <topology evidence="1">Multi-pass membrane protein</topology>
    </subcellularLocation>
</comment>
<dbReference type="Gramene" id="MELO3C034965.2.1">
    <property type="protein sequence ID" value="MELO3C034965.2.1"/>
    <property type="gene ID" value="MELO3C034965.2"/>
</dbReference>
<keyword evidence="5 8" id="KW-1133">Transmembrane helix</keyword>
<dbReference type="Pfam" id="PF03094">
    <property type="entry name" value="Mlo"/>
    <property type="match status" value="1"/>
</dbReference>
<dbReference type="InterPro" id="IPR004326">
    <property type="entry name" value="Mlo"/>
</dbReference>
<evidence type="ECO:0000256" key="3">
    <source>
        <dbReference type="ARBA" id="ARBA00022692"/>
    </source>
</evidence>
<evidence type="ECO:0000256" key="4">
    <source>
        <dbReference type="ARBA" id="ARBA00022821"/>
    </source>
</evidence>
<keyword evidence="4" id="KW-0611">Plant defense</keyword>
<protein>
    <recommendedName>
        <fullName evidence="10">MLO-like protein 12</fullName>
    </recommendedName>
</protein>
<evidence type="ECO:0000256" key="5">
    <source>
        <dbReference type="ARBA" id="ARBA00022989"/>
    </source>
</evidence>
<dbReference type="PANTHER" id="PTHR31942">
    <property type="entry name" value="MLO-LIKE PROTEIN 1"/>
    <property type="match status" value="1"/>
</dbReference>
<evidence type="ECO:0000313" key="9">
    <source>
        <dbReference type="EnsemblPlants" id="MELO3C034965.2.1"/>
    </source>
</evidence>
<reference evidence="9" key="1">
    <citation type="submission" date="2023-03" db="UniProtKB">
        <authorList>
            <consortium name="EnsemblPlants"/>
        </authorList>
    </citation>
    <scope>IDENTIFICATION</scope>
</reference>
<evidence type="ECO:0000256" key="8">
    <source>
        <dbReference type="SAM" id="Phobius"/>
    </source>
</evidence>
<keyword evidence="3 8" id="KW-0812">Transmembrane</keyword>
<sequence>MGEISSSGGGSLENSPTWAISSFAFFFFFLAFIIETSLHRLSQFLARKRIKSFERGLRKIKTEMMKMGFMSLLLELLESFIPNICVSKRVAKSFLPCKDIAIEYLSMEPVVFTSKNQSLGFNAPTTLPLLNSEQVDQCESKGMVSLMSREGVSQLNLLISVLAVFHVLYCIFTMCLGIAKVCFIRQFSGSVSKSDYFTLRNGFIVSNIAGGSEFNFQKFLHRAFDHDFVQCTW</sequence>
<dbReference type="GO" id="GO:0016020">
    <property type="term" value="C:membrane"/>
    <property type="evidence" value="ECO:0007669"/>
    <property type="project" value="UniProtKB-SubCell"/>
</dbReference>
<proteinExistence type="inferred from homology"/>
<evidence type="ECO:0000256" key="7">
    <source>
        <dbReference type="ARBA" id="ARBA00023265"/>
    </source>
</evidence>
<dbReference type="GO" id="GO:0006952">
    <property type="term" value="P:defense response"/>
    <property type="evidence" value="ECO:0007669"/>
    <property type="project" value="UniProtKB-KW"/>
</dbReference>
<keyword evidence="6 8" id="KW-0472">Membrane</keyword>
<dbReference type="AlphaFoldDB" id="A0A9I9EK92"/>